<sequence>MRDRPQSYLIATSMTVQSTYKVHGGHPPTEQTVGKLHFSVIPAKAGIQESLRDMDSRFRRND</sequence>
<protein>
    <submittedName>
        <fullName evidence="1">Uncharacterized protein</fullName>
    </submittedName>
</protein>
<gene>
    <name evidence="1" type="ORF">S01H1_26106</name>
</gene>
<evidence type="ECO:0000313" key="1">
    <source>
        <dbReference type="EMBL" id="GAF94632.1"/>
    </source>
</evidence>
<reference evidence="1" key="1">
    <citation type="journal article" date="2014" name="Front. Microbiol.">
        <title>High frequency of phylogenetically diverse reductive dehalogenase-homologous genes in deep subseafloor sedimentary metagenomes.</title>
        <authorList>
            <person name="Kawai M."/>
            <person name="Futagami T."/>
            <person name="Toyoda A."/>
            <person name="Takaki Y."/>
            <person name="Nishi S."/>
            <person name="Hori S."/>
            <person name="Arai W."/>
            <person name="Tsubouchi T."/>
            <person name="Morono Y."/>
            <person name="Uchiyama I."/>
            <person name="Ito T."/>
            <person name="Fujiyama A."/>
            <person name="Inagaki F."/>
            <person name="Takami H."/>
        </authorList>
    </citation>
    <scope>NUCLEOTIDE SEQUENCE</scope>
    <source>
        <strain evidence="1">Expedition CK06-06</strain>
    </source>
</reference>
<dbReference type="AlphaFoldDB" id="X0U2K5"/>
<dbReference type="EMBL" id="BARS01015810">
    <property type="protein sequence ID" value="GAF94632.1"/>
    <property type="molecule type" value="Genomic_DNA"/>
</dbReference>
<organism evidence="1">
    <name type="scientific">marine sediment metagenome</name>
    <dbReference type="NCBI Taxonomy" id="412755"/>
    <lineage>
        <taxon>unclassified sequences</taxon>
        <taxon>metagenomes</taxon>
        <taxon>ecological metagenomes</taxon>
    </lineage>
</organism>
<proteinExistence type="predicted"/>
<feature type="non-terminal residue" evidence="1">
    <location>
        <position position="62"/>
    </location>
</feature>
<comment type="caution">
    <text evidence="1">The sequence shown here is derived from an EMBL/GenBank/DDBJ whole genome shotgun (WGS) entry which is preliminary data.</text>
</comment>
<accession>X0U2K5</accession>
<name>X0U2K5_9ZZZZ</name>